<dbReference type="Proteomes" id="UP000483362">
    <property type="component" value="Unassembled WGS sequence"/>
</dbReference>
<dbReference type="RefSeq" id="WP_154328038.1">
    <property type="nucleotide sequence ID" value="NZ_CP045696.1"/>
</dbReference>
<dbReference type="EMBL" id="VULT01000001">
    <property type="protein sequence ID" value="MSS16177.1"/>
    <property type="molecule type" value="Genomic_DNA"/>
</dbReference>
<accession>A0A6L5X982</accession>
<comment type="caution">
    <text evidence="1">The sequence shown here is derived from an EMBL/GenBank/DDBJ whole genome shotgun (WGS) entry which is preliminary data.</text>
</comment>
<protein>
    <submittedName>
        <fullName evidence="1">Uncharacterized protein</fullName>
    </submittedName>
</protein>
<reference evidence="1 2" key="1">
    <citation type="submission" date="2019-08" db="EMBL/GenBank/DDBJ databases">
        <title>In-depth cultivation of the pig gut microbiome towards novel bacterial diversity and tailored functional studies.</title>
        <authorList>
            <person name="Wylensek D."/>
            <person name="Hitch T.C.A."/>
            <person name="Clavel T."/>
        </authorList>
    </citation>
    <scope>NUCLEOTIDE SEQUENCE [LARGE SCALE GENOMIC DNA]</scope>
    <source>
        <strain evidence="1 2">Oil-RF-744-WCA-WT-10</strain>
    </source>
</reference>
<proteinExistence type="predicted"/>
<keyword evidence="2" id="KW-1185">Reference proteome</keyword>
<dbReference type="AlphaFoldDB" id="A0A6L5X982"/>
<evidence type="ECO:0000313" key="1">
    <source>
        <dbReference type="EMBL" id="MSS16177.1"/>
    </source>
</evidence>
<name>A0A6L5X982_9BACT</name>
<organism evidence="1 2">
    <name type="scientific">Sodaliphilus pleomorphus</name>
    <dbReference type="NCBI Taxonomy" id="2606626"/>
    <lineage>
        <taxon>Bacteria</taxon>
        <taxon>Pseudomonadati</taxon>
        <taxon>Bacteroidota</taxon>
        <taxon>Bacteroidia</taxon>
        <taxon>Bacteroidales</taxon>
        <taxon>Muribaculaceae</taxon>
        <taxon>Sodaliphilus</taxon>
    </lineage>
</organism>
<evidence type="ECO:0000313" key="2">
    <source>
        <dbReference type="Proteomes" id="UP000483362"/>
    </source>
</evidence>
<sequence>MTAKQLIENNQILTLDKAQSLIGKTILVTNPEDRANEPLVREVEVSLVTAYDHYSKVLMPRLYGDDKEGAKCYYNDVIKPREQELRDTFVLYDSKGNVTAHCYPENDWFDVPTFCGSDENRPIYYVEK</sequence>
<gene>
    <name evidence="1" type="ORF">FYJ29_00080</name>
</gene>